<evidence type="ECO:0000256" key="3">
    <source>
        <dbReference type="ARBA" id="ARBA00022722"/>
    </source>
</evidence>
<dbReference type="EMBL" id="PCVK01000121">
    <property type="protein sequence ID" value="PIQ71285.1"/>
    <property type="molecule type" value="Genomic_DNA"/>
</dbReference>
<evidence type="ECO:0000256" key="4">
    <source>
        <dbReference type="ARBA" id="ARBA00022759"/>
    </source>
</evidence>
<protein>
    <recommendedName>
        <fullName evidence="10">Type II toxin-antitoxin system HicA family toxin</fullName>
    </recommendedName>
</protein>
<evidence type="ECO:0000256" key="7">
    <source>
        <dbReference type="ARBA" id="ARBA00023016"/>
    </source>
</evidence>
<dbReference type="AlphaFoldDB" id="A0A2H0KJ62"/>
<dbReference type="Proteomes" id="UP000229497">
    <property type="component" value="Unassembled WGS sequence"/>
</dbReference>
<keyword evidence="5" id="KW-0378">Hydrolase</keyword>
<keyword evidence="3" id="KW-0540">Nuclease</keyword>
<reference evidence="8 9" key="1">
    <citation type="submission" date="2017-09" db="EMBL/GenBank/DDBJ databases">
        <title>Depth-based differentiation of microbial function through sediment-hosted aquifers and enrichment of novel symbionts in the deep terrestrial subsurface.</title>
        <authorList>
            <person name="Probst A.J."/>
            <person name="Ladd B."/>
            <person name="Jarett J.K."/>
            <person name="Geller-Mcgrath D.E."/>
            <person name="Sieber C.M."/>
            <person name="Emerson J.B."/>
            <person name="Anantharaman K."/>
            <person name="Thomas B.C."/>
            <person name="Malmstrom R."/>
            <person name="Stieglmeier M."/>
            <person name="Klingl A."/>
            <person name="Woyke T."/>
            <person name="Ryan C.M."/>
            <person name="Banfield J.F."/>
        </authorList>
    </citation>
    <scope>NUCLEOTIDE SEQUENCE [LARGE SCALE GENOMIC DNA]</scope>
    <source>
        <strain evidence="8">CG11_big_fil_rev_8_21_14_0_20_37_16</strain>
    </source>
</reference>
<comment type="caution">
    <text evidence="8">The sequence shown here is derived from an EMBL/GenBank/DDBJ whole genome shotgun (WGS) entry which is preliminary data.</text>
</comment>
<evidence type="ECO:0000313" key="8">
    <source>
        <dbReference type="EMBL" id="PIQ71285.1"/>
    </source>
</evidence>
<dbReference type="InterPro" id="IPR012933">
    <property type="entry name" value="HicA_mRNA_interferase"/>
</dbReference>
<gene>
    <name evidence="8" type="ORF">COV87_04275</name>
</gene>
<dbReference type="SUPFAM" id="SSF54786">
    <property type="entry name" value="YcfA/nrd intein domain"/>
    <property type="match status" value="1"/>
</dbReference>
<comment type="similarity">
    <text evidence="1">Belongs to the HicA mRNA interferase family.</text>
</comment>
<dbReference type="Gene3D" id="3.30.920.30">
    <property type="entry name" value="Hypothetical protein"/>
    <property type="match status" value="1"/>
</dbReference>
<evidence type="ECO:0000256" key="2">
    <source>
        <dbReference type="ARBA" id="ARBA00022649"/>
    </source>
</evidence>
<evidence type="ECO:0008006" key="10">
    <source>
        <dbReference type="Google" id="ProtNLM"/>
    </source>
</evidence>
<evidence type="ECO:0000256" key="5">
    <source>
        <dbReference type="ARBA" id="ARBA00022801"/>
    </source>
</evidence>
<keyword evidence="2" id="KW-1277">Toxin-antitoxin system</keyword>
<evidence type="ECO:0000256" key="6">
    <source>
        <dbReference type="ARBA" id="ARBA00022884"/>
    </source>
</evidence>
<dbReference type="InterPro" id="IPR038570">
    <property type="entry name" value="HicA_sf"/>
</dbReference>
<name>A0A2H0KJ62_9BACT</name>
<organism evidence="8 9">
    <name type="scientific">Candidatus Roizmanbacteria bacterium CG11_big_fil_rev_8_21_14_0_20_37_16</name>
    <dbReference type="NCBI Taxonomy" id="1974857"/>
    <lineage>
        <taxon>Bacteria</taxon>
        <taxon>Candidatus Roizmaniibacteriota</taxon>
    </lineage>
</organism>
<accession>A0A2H0KJ62</accession>
<dbReference type="GO" id="GO:0003729">
    <property type="term" value="F:mRNA binding"/>
    <property type="evidence" value="ECO:0007669"/>
    <property type="project" value="InterPro"/>
</dbReference>
<keyword evidence="7" id="KW-0346">Stress response</keyword>
<keyword evidence="6" id="KW-0694">RNA-binding</keyword>
<dbReference type="GO" id="GO:0004519">
    <property type="term" value="F:endonuclease activity"/>
    <property type="evidence" value="ECO:0007669"/>
    <property type="project" value="UniProtKB-KW"/>
</dbReference>
<dbReference type="GO" id="GO:0016787">
    <property type="term" value="F:hydrolase activity"/>
    <property type="evidence" value="ECO:0007669"/>
    <property type="project" value="UniProtKB-KW"/>
</dbReference>
<dbReference type="Pfam" id="PF07927">
    <property type="entry name" value="HicA_toxin"/>
    <property type="match status" value="1"/>
</dbReference>
<evidence type="ECO:0000313" key="9">
    <source>
        <dbReference type="Proteomes" id="UP000229497"/>
    </source>
</evidence>
<keyword evidence="4" id="KW-0255">Endonuclease</keyword>
<evidence type="ECO:0000256" key="1">
    <source>
        <dbReference type="ARBA" id="ARBA00006620"/>
    </source>
</evidence>
<sequence>MPKLYSGKDVLKTLQRAGFVIVSQKGSHVKLKGLFHNQIHITIVPNHRQIARGTFESILKQVGMTHLEFESYYR</sequence>
<proteinExistence type="inferred from homology"/>